<dbReference type="InterPro" id="IPR036291">
    <property type="entry name" value="NAD(P)-bd_dom_sf"/>
</dbReference>
<comment type="caution">
    <text evidence="4">The sequence shown here is derived from an EMBL/GenBank/DDBJ whole genome shotgun (WGS) entry which is preliminary data.</text>
</comment>
<dbReference type="STRING" id="5627.A0A1C7LMY1"/>
<evidence type="ECO:0000313" key="5">
    <source>
        <dbReference type="Proteomes" id="UP000092993"/>
    </source>
</evidence>
<accession>A0A1C7LMY1</accession>
<dbReference type="PANTHER" id="PTHR43976:SF16">
    <property type="entry name" value="SHORT-CHAIN DEHYDROGENASE_REDUCTASE FAMILY PROTEIN"/>
    <property type="match status" value="1"/>
</dbReference>
<dbReference type="OMA" id="VWEAYNI"/>
<dbReference type="GO" id="GO:0016491">
    <property type="term" value="F:oxidoreductase activity"/>
    <property type="evidence" value="ECO:0007669"/>
    <property type="project" value="UniProtKB-KW"/>
</dbReference>
<comment type="similarity">
    <text evidence="1 3">Belongs to the short-chain dehydrogenases/reductases (SDR) family.</text>
</comment>
<gene>
    <name evidence="4" type="primary">yusZ_2</name>
    <name evidence="4" type="ORF">A0H81_14726</name>
</gene>
<dbReference type="CDD" id="cd05374">
    <property type="entry name" value="17beta-HSD-like_SDR_c"/>
    <property type="match status" value="1"/>
</dbReference>
<dbReference type="PANTHER" id="PTHR43976">
    <property type="entry name" value="SHORT CHAIN DEHYDROGENASE"/>
    <property type="match status" value="1"/>
</dbReference>
<dbReference type="Pfam" id="PF00106">
    <property type="entry name" value="adh_short"/>
    <property type="match status" value="1"/>
</dbReference>
<sequence>MSESKQLVWVITGTSSGIGRSLTLAALKRGDRVIATARKSSVAQLADLKAQGADVLELDVTDSFENIKAIAQKAVAIHGRVDVVVNNAGYAIIGAIEEHTPEESLQQFNTNLFGALNVARAFLPYLRERKTGTIIFIGSITAWSPSPSFGLYAATKYAIRGVSEALNGEIAPFGLRSINVELGYFKTEVLKKRIAYVNRVPDYKEAISQVDAFLEAYVDQPGDPAKAADVIVDVVRGEGAAGALPFQPTIGLGSDIHADAVKNIETTTKRLAEWEAVARSTDF</sequence>
<evidence type="ECO:0000256" key="1">
    <source>
        <dbReference type="ARBA" id="ARBA00006484"/>
    </source>
</evidence>
<dbReference type="SUPFAM" id="SSF51735">
    <property type="entry name" value="NAD(P)-binding Rossmann-fold domains"/>
    <property type="match status" value="1"/>
</dbReference>
<dbReference type="AlphaFoldDB" id="A0A1C7LMY1"/>
<dbReference type="InterPro" id="IPR051911">
    <property type="entry name" value="SDR_oxidoreductase"/>
</dbReference>
<keyword evidence="5" id="KW-1185">Reference proteome</keyword>
<protein>
    <submittedName>
        <fullName evidence="4">Putative oxidoreductase YusZ</fullName>
    </submittedName>
</protein>
<reference evidence="4 5" key="1">
    <citation type="submission" date="2016-03" db="EMBL/GenBank/DDBJ databases">
        <title>Whole genome sequencing of Grifola frondosa 9006-11.</title>
        <authorList>
            <person name="Min B."/>
            <person name="Park H."/>
            <person name="Kim J.-G."/>
            <person name="Cho H."/>
            <person name="Oh Y.-L."/>
            <person name="Kong W.-S."/>
            <person name="Choi I.-G."/>
        </authorList>
    </citation>
    <scope>NUCLEOTIDE SEQUENCE [LARGE SCALE GENOMIC DNA]</scope>
    <source>
        <strain evidence="4 5">9006-11</strain>
    </source>
</reference>
<proteinExistence type="inferred from homology"/>
<keyword evidence="2" id="KW-0560">Oxidoreductase</keyword>
<dbReference type="EMBL" id="LUGG01000047">
    <property type="protein sequence ID" value="OBZ65297.1"/>
    <property type="molecule type" value="Genomic_DNA"/>
</dbReference>
<dbReference type="OrthoDB" id="1274115at2759"/>
<name>A0A1C7LMY1_GRIFR</name>
<dbReference type="InterPro" id="IPR002347">
    <property type="entry name" value="SDR_fam"/>
</dbReference>
<evidence type="ECO:0000256" key="2">
    <source>
        <dbReference type="ARBA" id="ARBA00023002"/>
    </source>
</evidence>
<dbReference type="Gene3D" id="3.40.50.720">
    <property type="entry name" value="NAD(P)-binding Rossmann-like Domain"/>
    <property type="match status" value="1"/>
</dbReference>
<dbReference type="PRINTS" id="PR00081">
    <property type="entry name" value="GDHRDH"/>
</dbReference>
<dbReference type="PRINTS" id="PR00080">
    <property type="entry name" value="SDRFAMILY"/>
</dbReference>
<evidence type="ECO:0000256" key="3">
    <source>
        <dbReference type="RuleBase" id="RU000363"/>
    </source>
</evidence>
<organism evidence="4 5">
    <name type="scientific">Grifola frondosa</name>
    <name type="common">Maitake</name>
    <name type="synonym">Polyporus frondosus</name>
    <dbReference type="NCBI Taxonomy" id="5627"/>
    <lineage>
        <taxon>Eukaryota</taxon>
        <taxon>Fungi</taxon>
        <taxon>Dikarya</taxon>
        <taxon>Basidiomycota</taxon>
        <taxon>Agaricomycotina</taxon>
        <taxon>Agaricomycetes</taxon>
        <taxon>Polyporales</taxon>
        <taxon>Grifolaceae</taxon>
        <taxon>Grifola</taxon>
    </lineage>
</organism>
<dbReference type="Proteomes" id="UP000092993">
    <property type="component" value="Unassembled WGS sequence"/>
</dbReference>
<evidence type="ECO:0000313" key="4">
    <source>
        <dbReference type="EMBL" id="OBZ65297.1"/>
    </source>
</evidence>